<proteinExistence type="predicted"/>
<reference evidence="1" key="1">
    <citation type="submission" date="2020-02" db="EMBL/GenBank/DDBJ databases">
        <authorList>
            <person name="Meier V. D."/>
        </authorList>
    </citation>
    <scope>NUCLEOTIDE SEQUENCE</scope>
    <source>
        <strain evidence="1">AVDCRST_MAG03</strain>
    </source>
</reference>
<dbReference type="EMBL" id="CADCUT010000015">
    <property type="protein sequence ID" value="CAA9386429.1"/>
    <property type="molecule type" value="Genomic_DNA"/>
</dbReference>
<protein>
    <submittedName>
        <fullName evidence="1">Uncharacterized protein</fullName>
    </submittedName>
</protein>
<accession>A0A6J4NFB0</accession>
<organism evidence="1">
    <name type="scientific">uncultured Rubrobacteraceae bacterium</name>
    <dbReference type="NCBI Taxonomy" id="349277"/>
    <lineage>
        <taxon>Bacteria</taxon>
        <taxon>Bacillati</taxon>
        <taxon>Actinomycetota</taxon>
        <taxon>Rubrobacteria</taxon>
        <taxon>Rubrobacterales</taxon>
        <taxon>Rubrobacteraceae</taxon>
        <taxon>environmental samples</taxon>
    </lineage>
</organism>
<evidence type="ECO:0000313" key="1">
    <source>
        <dbReference type="EMBL" id="CAA9386429.1"/>
    </source>
</evidence>
<gene>
    <name evidence="1" type="ORF">AVDCRST_MAG03-289</name>
</gene>
<name>A0A6J4NFB0_9ACTN</name>
<dbReference type="AlphaFoldDB" id="A0A6J4NFB0"/>
<sequence length="48" mass="5289">MGISAHVYSWMRRLLPDRAWDALMARQFPVVPAAKETAPSAGTGTFAR</sequence>